<reference evidence="2 3" key="1">
    <citation type="submission" date="2016-10" db="EMBL/GenBank/DDBJ databases">
        <authorList>
            <person name="de Groot N.N."/>
        </authorList>
    </citation>
    <scope>NUCLEOTIDE SEQUENCE [LARGE SCALE GENOMIC DNA]</scope>
    <source>
        <strain evidence="2 3">GAS232</strain>
    </source>
</reference>
<dbReference type="Proteomes" id="UP000182427">
    <property type="component" value="Chromosome I"/>
</dbReference>
<protein>
    <recommendedName>
        <fullName evidence="4">Ig-like domain-containing protein</fullName>
    </recommendedName>
</protein>
<organism evidence="2 3">
    <name type="scientific">Terriglobus roseus</name>
    <dbReference type="NCBI Taxonomy" id="392734"/>
    <lineage>
        <taxon>Bacteria</taxon>
        <taxon>Pseudomonadati</taxon>
        <taxon>Acidobacteriota</taxon>
        <taxon>Terriglobia</taxon>
        <taxon>Terriglobales</taxon>
        <taxon>Acidobacteriaceae</taxon>
        <taxon>Terriglobus</taxon>
    </lineage>
</organism>
<dbReference type="EMBL" id="LT629690">
    <property type="protein sequence ID" value="SDF01612.1"/>
    <property type="molecule type" value="Genomic_DNA"/>
</dbReference>
<evidence type="ECO:0000313" key="2">
    <source>
        <dbReference type="EMBL" id="SDF01612.1"/>
    </source>
</evidence>
<name>A0A1G7HMC0_9BACT</name>
<accession>A0A1G7HMC0</accession>
<feature type="signal peptide" evidence="1">
    <location>
        <begin position="1"/>
        <end position="24"/>
    </location>
</feature>
<keyword evidence="3" id="KW-1185">Reference proteome</keyword>
<evidence type="ECO:0000313" key="3">
    <source>
        <dbReference type="Proteomes" id="UP000182427"/>
    </source>
</evidence>
<evidence type="ECO:0008006" key="4">
    <source>
        <dbReference type="Google" id="ProtNLM"/>
    </source>
</evidence>
<proteinExistence type="predicted"/>
<feature type="chain" id="PRO_5009241284" description="Ig-like domain-containing protein" evidence="1">
    <location>
        <begin position="25"/>
        <end position="261"/>
    </location>
</feature>
<keyword evidence="1" id="KW-0732">Signal</keyword>
<evidence type="ECO:0000256" key="1">
    <source>
        <dbReference type="SAM" id="SignalP"/>
    </source>
</evidence>
<dbReference type="AlphaFoldDB" id="A0A1G7HMC0"/>
<gene>
    <name evidence="2" type="ORF">SAMN05444167_1138</name>
</gene>
<sequence length="261" mass="27711">MPRIRQIGVLVVLFLISLATSAQMGTYAVITTVTVSSPTILYGTGSIAANIITYPALWSGPVSGATITCTLVGLTTGTSYQTVITDGSGLATLYISSSMSPDSYTITCHADTYPFSRYSGGLSDNPAYFRITNGDSCTSATDVSWIDSDNTPFWINWDLMIDATPSVPGQDGPTKESGYGFSTAHGNDCSNNPITTPITPPTVHYNGWHPQADNTIVGTWTITSHYYYSGTGCTTGNCQNSNPGSDSMSPDGPYPYRAFCD</sequence>